<gene>
    <name evidence="2" type="ORF">CLUMA_CG010520</name>
</gene>
<evidence type="ECO:0000256" key="1">
    <source>
        <dbReference type="SAM" id="SignalP"/>
    </source>
</evidence>
<keyword evidence="1" id="KW-0732">Signal</keyword>
<accession>A0A1J1IA80</accession>
<name>A0A1J1IA80_9DIPT</name>
<feature type="chain" id="PRO_5012000787" evidence="1">
    <location>
        <begin position="22"/>
        <end position="178"/>
    </location>
</feature>
<keyword evidence="3" id="KW-1185">Reference proteome</keyword>
<proteinExistence type="predicted"/>
<protein>
    <submittedName>
        <fullName evidence="2">CLUMA_CG010520, isoform A</fullName>
    </submittedName>
</protein>
<organism evidence="2 3">
    <name type="scientific">Clunio marinus</name>
    <dbReference type="NCBI Taxonomy" id="568069"/>
    <lineage>
        <taxon>Eukaryota</taxon>
        <taxon>Metazoa</taxon>
        <taxon>Ecdysozoa</taxon>
        <taxon>Arthropoda</taxon>
        <taxon>Hexapoda</taxon>
        <taxon>Insecta</taxon>
        <taxon>Pterygota</taxon>
        <taxon>Neoptera</taxon>
        <taxon>Endopterygota</taxon>
        <taxon>Diptera</taxon>
        <taxon>Nematocera</taxon>
        <taxon>Chironomoidea</taxon>
        <taxon>Chironomidae</taxon>
        <taxon>Clunio</taxon>
    </lineage>
</organism>
<evidence type="ECO:0000313" key="3">
    <source>
        <dbReference type="Proteomes" id="UP000183832"/>
    </source>
</evidence>
<evidence type="ECO:0000313" key="2">
    <source>
        <dbReference type="EMBL" id="CRK97123.1"/>
    </source>
</evidence>
<reference evidence="2 3" key="1">
    <citation type="submission" date="2015-04" db="EMBL/GenBank/DDBJ databases">
        <authorList>
            <person name="Syromyatnikov M.Y."/>
            <person name="Popov V.N."/>
        </authorList>
    </citation>
    <scope>NUCLEOTIDE SEQUENCE [LARGE SCALE GENOMIC DNA]</scope>
</reference>
<dbReference type="SMART" id="SM00675">
    <property type="entry name" value="DM11"/>
    <property type="match status" value="1"/>
</dbReference>
<dbReference type="OrthoDB" id="7799064at2759"/>
<dbReference type="EMBL" id="CVRI01000047">
    <property type="protein sequence ID" value="CRK97123.1"/>
    <property type="molecule type" value="Genomic_DNA"/>
</dbReference>
<sequence>MKTISCFLCAFMLFLNAFVQGKVRFSIDDNYEVCSPETDSFQTFDTSKIELVSVNDTHTYLNGSLTTLFELPPWPARFYTEKLYGDKWEIFIINRQVKDFCSEMHAKNEFWYEIMKHFNPCPYKIGDVIVTDMLRVNDIPLSAPPSFKGRWRGTYESQRVIDGKMKTECFRINAEFLN</sequence>
<feature type="signal peptide" evidence="1">
    <location>
        <begin position="1"/>
        <end position="21"/>
    </location>
</feature>
<dbReference type="InterPro" id="IPR006601">
    <property type="entry name" value="Uncharacterised_DM11_DROME"/>
</dbReference>
<dbReference type="Proteomes" id="UP000183832">
    <property type="component" value="Unassembled WGS sequence"/>
</dbReference>
<dbReference type="AlphaFoldDB" id="A0A1J1IA80"/>